<evidence type="ECO:0000259" key="1">
    <source>
        <dbReference type="PROSITE" id="PS51671"/>
    </source>
</evidence>
<dbReference type="InterPro" id="IPR045739">
    <property type="entry name" value="ACT_dom_pair"/>
</dbReference>
<keyword evidence="3" id="KW-1185">Reference proteome</keyword>
<dbReference type="RefSeq" id="WP_006982156.1">
    <property type="nucleotide sequence ID" value="NZ_ABVL01000018.1"/>
</dbReference>
<comment type="caution">
    <text evidence="2">The sequence shown here is derived from an EMBL/GenBank/DDBJ whole genome shotgun (WGS) entry which is preliminary data.</text>
</comment>
<dbReference type="STRING" id="497964.CfE428DRAFT_4835"/>
<dbReference type="PANTHER" id="PTHR40099:SF1">
    <property type="entry name" value="ACETOLACTATE SYNTHASE, SMALL SUBUNIT"/>
    <property type="match status" value="1"/>
</dbReference>
<dbReference type="InterPro" id="IPR045865">
    <property type="entry name" value="ACT-like_dom_sf"/>
</dbReference>
<protein>
    <submittedName>
        <fullName evidence="2">Amino acid-binding ACT domain protein</fullName>
    </submittedName>
</protein>
<dbReference type="AlphaFoldDB" id="B4D7P7"/>
<dbReference type="SUPFAM" id="SSF55021">
    <property type="entry name" value="ACT-like"/>
    <property type="match status" value="2"/>
</dbReference>
<dbReference type="Proteomes" id="UP000005824">
    <property type="component" value="Unassembled WGS sequence"/>
</dbReference>
<dbReference type="PANTHER" id="PTHR40099">
    <property type="entry name" value="ACETOLACTATE SYNTHASE, SMALL SUBUNIT"/>
    <property type="match status" value="1"/>
</dbReference>
<dbReference type="Pfam" id="PF19571">
    <property type="entry name" value="ACT_8"/>
    <property type="match status" value="1"/>
</dbReference>
<dbReference type="InterPro" id="IPR002912">
    <property type="entry name" value="ACT_dom"/>
</dbReference>
<name>B4D7P7_9BACT</name>
<dbReference type="eggNOG" id="COG4747">
    <property type="taxonomic scope" value="Bacteria"/>
</dbReference>
<reference evidence="2 3" key="1">
    <citation type="journal article" date="2011" name="J. Bacteriol.">
        <title>Genome sequence of Chthoniobacter flavus Ellin428, an aerobic heterotrophic soil bacterium.</title>
        <authorList>
            <person name="Kant R."/>
            <person name="van Passel M.W."/>
            <person name="Palva A."/>
            <person name="Lucas S."/>
            <person name="Lapidus A."/>
            <person name="Glavina Del Rio T."/>
            <person name="Dalin E."/>
            <person name="Tice H."/>
            <person name="Bruce D."/>
            <person name="Goodwin L."/>
            <person name="Pitluck S."/>
            <person name="Larimer F.W."/>
            <person name="Land M.L."/>
            <person name="Hauser L."/>
            <person name="Sangwan P."/>
            <person name="de Vos W.M."/>
            <person name="Janssen P.H."/>
            <person name="Smidt H."/>
        </authorList>
    </citation>
    <scope>NUCLEOTIDE SEQUENCE [LARGE SCALE GENOMIC DNA]</scope>
    <source>
        <strain evidence="2 3">Ellin428</strain>
    </source>
</reference>
<evidence type="ECO:0000313" key="3">
    <source>
        <dbReference type="Proteomes" id="UP000005824"/>
    </source>
</evidence>
<organism evidence="2 3">
    <name type="scientific">Chthoniobacter flavus Ellin428</name>
    <dbReference type="NCBI Taxonomy" id="497964"/>
    <lineage>
        <taxon>Bacteria</taxon>
        <taxon>Pseudomonadati</taxon>
        <taxon>Verrucomicrobiota</taxon>
        <taxon>Spartobacteria</taxon>
        <taxon>Chthoniobacterales</taxon>
        <taxon>Chthoniobacteraceae</taxon>
        <taxon>Chthoniobacter</taxon>
    </lineage>
</organism>
<sequence>MEIVKQLSVFLANKPGMLADVCNELAKADINIFALTISDTADHSVVRMVVSDPEKALAIFEERGVLTVGSKVLAIENNNKPGMLAKISARLAKAKINIEYAYLATSPGAKKGLLIMRVDDTKHALKVLKKD</sequence>
<dbReference type="Gene3D" id="3.30.2130.10">
    <property type="entry name" value="VC0802-like"/>
    <property type="match status" value="1"/>
</dbReference>
<dbReference type="EMBL" id="ABVL01000018">
    <property type="protein sequence ID" value="EDY17537.1"/>
    <property type="molecule type" value="Genomic_DNA"/>
</dbReference>
<gene>
    <name evidence="2" type="ORF">CfE428DRAFT_4835</name>
</gene>
<feature type="domain" description="ACT" evidence="1">
    <location>
        <begin position="6"/>
        <end position="80"/>
    </location>
</feature>
<dbReference type="PROSITE" id="PS51671">
    <property type="entry name" value="ACT"/>
    <property type="match status" value="1"/>
</dbReference>
<evidence type="ECO:0000313" key="2">
    <source>
        <dbReference type="EMBL" id="EDY17537.1"/>
    </source>
</evidence>
<dbReference type="InParanoid" id="B4D7P7"/>
<proteinExistence type="predicted"/>
<accession>B4D7P7</accession>